<dbReference type="Proteomes" id="UP000202160">
    <property type="component" value="Segment"/>
</dbReference>
<sequence length="47" mass="5452">MENVLIYGEHPAVVIEADDDGAIVRELDDNSETWFSWDDLQETRHGY</sequence>
<gene>
    <name evidence="1" type="primary">97</name>
    <name evidence="1" type="ORF">PBI_SOUPS_97</name>
</gene>
<dbReference type="KEGG" id="vg:28378749"/>
<evidence type="ECO:0000313" key="2">
    <source>
        <dbReference type="Proteomes" id="UP000202160"/>
    </source>
</evidence>
<keyword evidence="2" id="KW-1185">Reference proteome</keyword>
<dbReference type="EMBL" id="KU998249">
    <property type="protein sequence ID" value="ANA87032.1"/>
    <property type="molecule type" value="Genomic_DNA"/>
</dbReference>
<proteinExistence type="predicted"/>
<organism evidence="1 2">
    <name type="scientific">Gordonia phage Soups</name>
    <dbReference type="NCBI Taxonomy" id="1838079"/>
    <lineage>
        <taxon>Viruses</taxon>
        <taxon>Duplodnaviria</taxon>
        <taxon>Heunggongvirae</taxon>
        <taxon>Uroviricota</taxon>
        <taxon>Caudoviricetes</taxon>
        <taxon>Soupsvirus</taxon>
        <taxon>Soupsvirus soups</taxon>
    </lineage>
</organism>
<dbReference type="RefSeq" id="YP_009269395.1">
    <property type="nucleotide sequence ID" value="NC_030698.1"/>
</dbReference>
<name>A0A160DGD1_9CAUD</name>
<reference evidence="1 2" key="1">
    <citation type="submission" date="2016-03" db="EMBL/GenBank/DDBJ databases">
        <authorList>
            <person name="Montgomery M.T."/>
            <person name="Guerrero C.A."/>
            <person name="Mavrich T.N."/>
            <person name="Pope W.H."/>
            <person name="Garlena R.A."/>
            <person name="Russell D.A."/>
            <person name="Jacobs-Sera D."/>
            <person name="Hendrix R.W."/>
            <person name="Hatfull G.F."/>
        </authorList>
    </citation>
    <scope>NUCLEOTIDE SEQUENCE [LARGE SCALE GENOMIC DNA]</scope>
</reference>
<dbReference type="OrthoDB" id="28527at10239"/>
<dbReference type="GeneID" id="28378749"/>
<protein>
    <submittedName>
        <fullName evidence="1">Uncharacterized protein</fullName>
    </submittedName>
</protein>
<accession>A0A160DGD1</accession>
<evidence type="ECO:0000313" key="1">
    <source>
        <dbReference type="EMBL" id="ANA87032.1"/>
    </source>
</evidence>